<evidence type="ECO:0000313" key="2">
    <source>
        <dbReference type="Proteomes" id="UP001732700"/>
    </source>
</evidence>
<keyword evidence="2" id="KW-1185">Reference proteome</keyword>
<sequence length="187" mass="19637">MASLAVAGPSAPAAEPLHPEAAKRRCRPARGAGAWARVLSMGVQGCVMAAAFVLFLLFAFAACVLMMALVFAARAFRRHGPRYPNPPDRPEPPLRPVGLAAAQISSLACFQSSRCDPTPPTCAVCLEASRGGERWRALPPCGHAFHAACVDSWLLLSPACPVCRTTVAVPTISECLAGVGSHRHLGM</sequence>
<organism evidence="1 2">
    <name type="scientific">Avena sativa</name>
    <name type="common">Oat</name>
    <dbReference type="NCBI Taxonomy" id="4498"/>
    <lineage>
        <taxon>Eukaryota</taxon>
        <taxon>Viridiplantae</taxon>
        <taxon>Streptophyta</taxon>
        <taxon>Embryophyta</taxon>
        <taxon>Tracheophyta</taxon>
        <taxon>Spermatophyta</taxon>
        <taxon>Magnoliopsida</taxon>
        <taxon>Liliopsida</taxon>
        <taxon>Poales</taxon>
        <taxon>Poaceae</taxon>
        <taxon>BOP clade</taxon>
        <taxon>Pooideae</taxon>
        <taxon>Poodae</taxon>
        <taxon>Poeae</taxon>
        <taxon>Poeae Chloroplast Group 1 (Aveneae type)</taxon>
        <taxon>Aveninae</taxon>
        <taxon>Avena</taxon>
    </lineage>
</organism>
<protein>
    <submittedName>
        <fullName evidence="1">Uncharacterized protein</fullName>
    </submittedName>
</protein>
<dbReference type="EnsemblPlants" id="AVESA.00010b.r2.UnG1407310.1">
    <property type="protein sequence ID" value="AVESA.00010b.r2.UnG1407310.1.CDS.1"/>
    <property type="gene ID" value="AVESA.00010b.r2.UnG1407310"/>
</dbReference>
<name>A0ACD6ALD4_AVESA</name>
<reference evidence="1" key="1">
    <citation type="submission" date="2025-09" db="UniProtKB">
        <authorList>
            <consortium name="EnsemblPlants"/>
        </authorList>
    </citation>
    <scope>IDENTIFICATION</scope>
</reference>
<accession>A0ACD6ALD4</accession>
<dbReference type="Proteomes" id="UP001732700">
    <property type="component" value="Unassembled WGS sequence"/>
</dbReference>
<evidence type="ECO:0000313" key="1">
    <source>
        <dbReference type="EnsemblPlants" id="AVESA.00010b.r2.UnG1407310.1.CDS.1"/>
    </source>
</evidence>
<proteinExistence type="predicted"/>